<evidence type="ECO:0000313" key="2">
    <source>
        <dbReference type="Proteomes" id="UP000828390"/>
    </source>
</evidence>
<sequence length="53" mass="5895">MSALDTYCLIQILFPCSEVDARLEELLKLLRLLIFAKNTRPSTCDGSEGDSGF</sequence>
<reference evidence="1" key="2">
    <citation type="submission" date="2020-11" db="EMBL/GenBank/DDBJ databases">
        <authorList>
            <person name="McCartney M.A."/>
            <person name="Auch B."/>
            <person name="Kono T."/>
            <person name="Mallez S."/>
            <person name="Becker A."/>
            <person name="Gohl D.M."/>
            <person name="Silverstein K.A.T."/>
            <person name="Koren S."/>
            <person name="Bechman K.B."/>
            <person name="Herman A."/>
            <person name="Abrahante J.E."/>
            <person name="Garbe J."/>
        </authorList>
    </citation>
    <scope>NUCLEOTIDE SEQUENCE</scope>
    <source>
        <strain evidence="1">Duluth1</strain>
        <tissue evidence="1">Whole animal</tissue>
    </source>
</reference>
<keyword evidence="2" id="KW-1185">Reference proteome</keyword>
<proteinExistence type="predicted"/>
<gene>
    <name evidence="1" type="ORF">DPMN_169565</name>
</gene>
<evidence type="ECO:0000313" key="1">
    <source>
        <dbReference type="EMBL" id="KAH3768353.1"/>
    </source>
</evidence>
<comment type="caution">
    <text evidence="1">The sequence shown here is derived from an EMBL/GenBank/DDBJ whole genome shotgun (WGS) entry which is preliminary data.</text>
</comment>
<protein>
    <submittedName>
        <fullName evidence="1">Uncharacterized protein</fullName>
    </submittedName>
</protein>
<accession>A0A9D4DVS5</accession>
<dbReference type="Proteomes" id="UP000828390">
    <property type="component" value="Unassembled WGS sequence"/>
</dbReference>
<name>A0A9D4DVS5_DREPO</name>
<organism evidence="1 2">
    <name type="scientific">Dreissena polymorpha</name>
    <name type="common">Zebra mussel</name>
    <name type="synonym">Mytilus polymorpha</name>
    <dbReference type="NCBI Taxonomy" id="45954"/>
    <lineage>
        <taxon>Eukaryota</taxon>
        <taxon>Metazoa</taxon>
        <taxon>Spiralia</taxon>
        <taxon>Lophotrochozoa</taxon>
        <taxon>Mollusca</taxon>
        <taxon>Bivalvia</taxon>
        <taxon>Autobranchia</taxon>
        <taxon>Heteroconchia</taxon>
        <taxon>Euheterodonta</taxon>
        <taxon>Imparidentia</taxon>
        <taxon>Neoheterodontei</taxon>
        <taxon>Myida</taxon>
        <taxon>Dreissenoidea</taxon>
        <taxon>Dreissenidae</taxon>
        <taxon>Dreissena</taxon>
    </lineage>
</organism>
<dbReference type="EMBL" id="JAIWYP010000009">
    <property type="protein sequence ID" value="KAH3768353.1"/>
    <property type="molecule type" value="Genomic_DNA"/>
</dbReference>
<reference evidence="1" key="1">
    <citation type="journal article" date="2019" name="bioRxiv">
        <title>The Genome of the Zebra Mussel, Dreissena polymorpha: A Resource for Invasive Species Research.</title>
        <authorList>
            <person name="McCartney M.A."/>
            <person name="Auch B."/>
            <person name="Kono T."/>
            <person name="Mallez S."/>
            <person name="Zhang Y."/>
            <person name="Obille A."/>
            <person name="Becker A."/>
            <person name="Abrahante J.E."/>
            <person name="Garbe J."/>
            <person name="Badalamenti J.P."/>
            <person name="Herman A."/>
            <person name="Mangelson H."/>
            <person name="Liachko I."/>
            <person name="Sullivan S."/>
            <person name="Sone E.D."/>
            <person name="Koren S."/>
            <person name="Silverstein K.A.T."/>
            <person name="Beckman K.B."/>
            <person name="Gohl D.M."/>
        </authorList>
    </citation>
    <scope>NUCLEOTIDE SEQUENCE</scope>
    <source>
        <strain evidence="1">Duluth1</strain>
        <tissue evidence="1">Whole animal</tissue>
    </source>
</reference>
<dbReference type="AlphaFoldDB" id="A0A9D4DVS5"/>